<keyword evidence="2" id="KW-1003">Cell membrane</keyword>
<proteinExistence type="predicted"/>
<dbReference type="InterPro" id="IPR051461">
    <property type="entry name" value="UPF0750_membrane"/>
</dbReference>
<reference evidence="7" key="2">
    <citation type="submission" date="2020-09" db="EMBL/GenBank/DDBJ databases">
        <authorList>
            <person name="Sun Q."/>
            <person name="Zhou Y."/>
        </authorList>
    </citation>
    <scope>NUCLEOTIDE SEQUENCE</scope>
    <source>
        <strain evidence="7">CGMCC 1.12777</strain>
    </source>
</reference>
<dbReference type="PANTHER" id="PTHR33545">
    <property type="entry name" value="UPF0750 MEMBRANE PROTEIN YITT-RELATED"/>
    <property type="match status" value="1"/>
</dbReference>
<keyword evidence="5 6" id="KW-0472">Membrane</keyword>
<gene>
    <name evidence="7" type="ORF">GCM10007096_04630</name>
</gene>
<feature type="transmembrane region" description="Helical" evidence="6">
    <location>
        <begin position="162"/>
        <end position="183"/>
    </location>
</feature>
<evidence type="ECO:0008006" key="9">
    <source>
        <dbReference type="Google" id="ProtNLM"/>
    </source>
</evidence>
<keyword evidence="4 6" id="KW-1133">Transmembrane helix</keyword>
<accession>A0A8J3EKI4</accession>
<name>A0A8J3EKI4_9BACL</name>
<organism evidence="7 8">
    <name type="scientific">Pullulanibacillus pueri</name>
    <dbReference type="NCBI Taxonomy" id="1437324"/>
    <lineage>
        <taxon>Bacteria</taxon>
        <taxon>Bacillati</taxon>
        <taxon>Bacillota</taxon>
        <taxon>Bacilli</taxon>
        <taxon>Bacillales</taxon>
        <taxon>Sporolactobacillaceae</taxon>
        <taxon>Pullulanibacillus</taxon>
    </lineage>
</organism>
<keyword evidence="3 6" id="KW-0812">Transmembrane</keyword>
<evidence type="ECO:0000256" key="4">
    <source>
        <dbReference type="ARBA" id="ARBA00022989"/>
    </source>
</evidence>
<feature type="transmembrane region" description="Helical" evidence="6">
    <location>
        <begin position="96"/>
        <end position="117"/>
    </location>
</feature>
<dbReference type="PANTHER" id="PTHR33545:SF5">
    <property type="entry name" value="UPF0750 MEMBRANE PROTEIN YITT"/>
    <property type="match status" value="1"/>
</dbReference>
<dbReference type="EMBL" id="BMFV01000002">
    <property type="protein sequence ID" value="GGH75420.1"/>
    <property type="molecule type" value="Genomic_DNA"/>
</dbReference>
<dbReference type="InterPro" id="IPR003740">
    <property type="entry name" value="YitT"/>
</dbReference>
<dbReference type="AlphaFoldDB" id="A0A8J3EKI4"/>
<protein>
    <recommendedName>
        <fullName evidence="9">YitT family protein</fullName>
    </recommendedName>
</protein>
<evidence type="ECO:0000256" key="3">
    <source>
        <dbReference type="ARBA" id="ARBA00022692"/>
    </source>
</evidence>
<comment type="caution">
    <text evidence="7">The sequence shown here is derived from an EMBL/GenBank/DDBJ whole genome shotgun (WGS) entry which is preliminary data.</text>
</comment>
<comment type="subcellular location">
    <subcellularLocation>
        <location evidence="1">Cell membrane</location>
        <topology evidence="1">Multi-pass membrane protein</topology>
    </subcellularLocation>
</comment>
<keyword evidence="8" id="KW-1185">Reference proteome</keyword>
<evidence type="ECO:0000256" key="1">
    <source>
        <dbReference type="ARBA" id="ARBA00004651"/>
    </source>
</evidence>
<evidence type="ECO:0000256" key="6">
    <source>
        <dbReference type="SAM" id="Phobius"/>
    </source>
</evidence>
<reference evidence="7" key="1">
    <citation type="journal article" date="2014" name="Int. J. Syst. Evol. Microbiol.">
        <title>Complete genome sequence of Corynebacterium casei LMG S-19264T (=DSM 44701T), isolated from a smear-ripened cheese.</title>
        <authorList>
            <consortium name="US DOE Joint Genome Institute (JGI-PGF)"/>
            <person name="Walter F."/>
            <person name="Albersmeier A."/>
            <person name="Kalinowski J."/>
            <person name="Ruckert C."/>
        </authorList>
    </citation>
    <scope>NUCLEOTIDE SEQUENCE</scope>
    <source>
        <strain evidence="7">CGMCC 1.12777</strain>
    </source>
</reference>
<evidence type="ECO:0000313" key="7">
    <source>
        <dbReference type="EMBL" id="GGH75420.1"/>
    </source>
</evidence>
<dbReference type="RefSeq" id="WP_188495663.1">
    <property type="nucleotide sequence ID" value="NZ_BMFV01000002.1"/>
</dbReference>
<evidence type="ECO:0000256" key="5">
    <source>
        <dbReference type="ARBA" id="ARBA00023136"/>
    </source>
</evidence>
<sequence>MKKIFLILIGSLLLAIGIDAFIIPYHLLDGGMIGIGLIVQYLWGFKTGLTIIILSLPIYIFAFFYFRAIFYNSLHGLLTSSLFIDILAPLNHSIHLPIILSAPIGGLFIGMGIGILLKLNVSTGGIDLLAQFIAQKLPINVGLIILTLDSFILFIGHRILGINVLFSAITVACVGLITTIINLQYKATRPPV</sequence>
<dbReference type="Pfam" id="PF02588">
    <property type="entry name" value="YitT_membrane"/>
    <property type="match status" value="1"/>
</dbReference>
<evidence type="ECO:0000256" key="2">
    <source>
        <dbReference type="ARBA" id="ARBA00022475"/>
    </source>
</evidence>
<feature type="transmembrane region" description="Helical" evidence="6">
    <location>
        <begin position="44"/>
        <end position="66"/>
    </location>
</feature>
<dbReference type="GO" id="GO:0005886">
    <property type="term" value="C:plasma membrane"/>
    <property type="evidence" value="ECO:0007669"/>
    <property type="project" value="UniProtKB-SubCell"/>
</dbReference>
<feature type="transmembrane region" description="Helical" evidence="6">
    <location>
        <begin position="137"/>
        <end position="156"/>
    </location>
</feature>
<dbReference type="Proteomes" id="UP000656813">
    <property type="component" value="Unassembled WGS sequence"/>
</dbReference>
<evidence type="ECO:0000313" key="8">
    <source>
        <dbReference type="Proteomes" id="UP000656813"/>
    </source>
</evidence>